<gene>
    <name evidence="2" type="ORF">FHS28_001821</name>
</gene>
<reference evidence="2 3" key="1">
    <citation type="submission" date="2020-08" db="EMBL/GenBank/DDBJ databases">
        <title>Genomic Encyclopedia of Type Strains, Phase III (KMG-III): the genomes of soil and plant-associated and newly described type strains.</title>
        <authorList>
            <person name="Whitman W."/>
        </authorList>
    </citation>
    <scope>NUCLEOTIDE SEQUENCE [LARGE SCALE GENOMIC DNA]</scope>
    <source>
        <strain evidence="2 3">CECT 7247</strain>
    </source>
</reference>
<evidence type="ECO:0000256" key="1">
    <source>
        <dbReference type="SAM" id="MobiDB-lite"/>
    </source>
</evidence>
<dbReference type="Proteomes" id="UP000574369">
    <property type="component" value="Unassembled WGS sequence"/>
</dbReference>
<proteinExistence type="predicted"/>
<organism evidence="2 3">
    <name type="scientific">Roseateles terrae</name>
    <dbReference type="NCBI Taxonomy" id="431060"/>
    <lineage>
        <taxon>Bacteria</taxon>
        <taxon>Pseudomonadati</taxon>
        <taxon>Pseudomonadota</taxon>
        <taxon>Betaproteobacteria</taxon>
        <taxon>Burkholderiales</taxon>
        <taxon>Sphaerotilaceae</taxon>
        <taxon>Roseateles</taxon>
    </lineage>
</organism>
<evidence type="ECO:0000313" key="3">
    <source>
        <dbReference type="Proteomes" id="UP000574369"/>
    </source>
</evidence>
<name>A0ABR6GQP4_9BURK</name>
<dbReference type="RefSeq" id="WP_088450544.1">
    <property type="nucleotide sequence ID" value="NZ_JACHXO010000002.1"/>
</dbReference>
<sequence>MTTVERERGAHDADGPTLDGPDAQKRLCIAALMDRHPETFSRPTSAATWSDFVEQLCVPTEPELLTLNMAIGRLVQVMRIAQEGIPEPADLGAMLQRAEQEGMGDLEPDTAVQALAAPDAAPDDVQVMARAMSLYKNCMANGVAQGDEISNAIDAGFAHVPVTSPFMQSLVDTAKEVTLIDVRYALGVQS</sequence>
<accession>A0ABR6GQP4</accession>
<feature type="compositionally biased region" description="Basic and acidic residues" evidence="1">
    <location>
        <begin position="1"/>
        <end position="14"/>
    </location>
</feature>
<feature type="region of interest" description="Disordered" evidence="1">
    <location>
        <begin position="1"/>
        <end position="22"/>
    </location>
</feature>
<evidence type="ECO:0000313" key="2">
    <source>
        <dbReference type="EMBL" id="MBB3194436.1"/>
    </source>
</evidence>
<protein>
    <submittedName>
        <fullName evidence="2">Uncharacterized protein</fullName>
    </submittedName>
</protein>
<dbReference type="EMBL" id="JACHXO010000002">
    <property type="protein sequence ID" value="MBB3194436.1"/>
    <property type="molecule type" value="Genomic_DNA"/>
</dbReference>
<keyword evidence="3" id="KW-1185">Reference proteome</keyword>
<comment type="caution">
    <text evidence="2">The sequence shown here is derived from an EMBL/GenBank/DDBJ whole genome shotgun (WGS) entry which is preliminary data.</text>
</comment>